<evidence type="ECO:0000256" key="5">
    <source>
        <dbReference type="ARBA" id="ARBA00022679"/>
    </source>
</evidence>
<feature type="region of interest" description="Disordered" evidence="7">
    <location>
        <begin position="1"/>
        <end position="23"/>
    </location>
</feature>
<evidence type="ECO:0000256" key="4">
    <source>
        <dbReference type="ARBA" id="ARBA00022676"/>
    </source>
</evidence>
<evidence type="ECO:0000259" key="9">
    <source>
        <dbReference type="Pfam" id="PF21269"/>
    </source>
</evidence>
<evidence type="ECO:0000256" key="6">
    <source>
        <dbReference type="ARBA" id="ARBA00023277"/>
    </source>
</evidence>
<sequence length="496" mass="52859">MAYIGSPQSLTVLPQGPDAAPPVLPEAQITGADPLLLSGTVGSARADELDSAFRTVKEELAGRRIIDVNSTMNGGGVAEMLHRLQRYSRGAGLEARWFTMRGDPAFFALTKRLHHLLHGADSYGPPLDRAGAEHYSAVCEANARALLGAVRPGDVVTLHDPQTAGLVAHLQRAGARVVWRCHVGTDDPNPYTDRAWAFLRPWLETADAYVFSREQYVPGWLAGRQVAVIRPSIDPLSAKNRPLAPAAAAAILGRVGLRAPADRDGPAIYRRGDGSVGRIRRNPTCLCSASPPPADAPLIVQVSRWDPLKDMAGVLTSFAEAGGSLDGAHLALVGPDVTGVTDDPEGGRVFAECAALWHRLPDRVRTRAHLACLPMADAEENAVIVSALQCSAAVVTQKSLAEGFGLTVTEAMWKGRPVVASAVGGIRDQIEHGVDGMLLDDPRDSVSFAAQTSSVVGDHRLAGALGAGARRRVRENFLDDRQLLQQTSLYRSVARV</sequence>
<dbReference type="GO" id="GO:0006006">
    <property type="term" value="P:glucose metabolic process"/>
    <property type="evidence" value="ECO:0007669"/>
    <property type="project" value="UniProtKB-KW"/>
</dbReference>
<protein>
    <submittedName>
        <fullName evidence="10">Glycosyl transferase family 1</fullName>
    </submittedName>
</protein>
<keyword evidence="3" id="KW-0313">Glucose metabolism</keyword>
<feature type="compositionally biased region" description="Polar residues" evidence="7">
    <location>
        <begin position="1"/>
        <end position="12"/>
    </location>
</feature>
<organism evidence="10 11">
    <name type="scientific">Streptomyces tuirus</name>
    <dbReference type="NCBI Taxonomy" id="68278"/>
    <lineage>
        <taxon>Bacteria</taxon>
        <taxon>Bacillati</taxon>
        <taxon>Actinomycetota</taxon>
        <taxon>Actinomycetes</taxon>
        <taxon>Kitasatosporales</taxon>
        <taxon>Streptomycetaceae</taxon>
        <taxon>Streptomyces</taxon>
    </lineage>
</organism>
<gene>
    <name evidence="10" type="ORF">GCM10017668_68950</name>
</gene>
<evidence type="ECO:0000256" key="7">
    <source>
        <dbReference type="SAM" id="MobiDB-lite"/>
    </source>
</evidence>
<evidence type="ECO:0000256" key="1">
    <source>
        <dbReference type="ARBA" id="ARBA00009481"/>
    </source>
</evidence>
<dbReference type="Pfam" id="PF00534">
    <property type="entry name" value="Glycos_transf_1"/>
    <property type="match status" value="1"/>
</dbReference>
<dbReference type="Pfam" id="PF21269">
    <property type="entry name" value="TreT_GT1"/>
    <property type="match status" value="1"/>
</dbReference>
<evidence type="ECO:0000259" key="8">
    <source>
        <dbReference type="Pfam" id="PF00534"/>
    </source>
</evidence>
<name>A0A7G1NRC2_9ACTN</name>
<evidence type="ECO:0000313" key="10">
    <source>
        <dbReference type="EMBL" id="BCL25052.1"/>
    </source>
</evidence>
<dbReference type="Gene3D" id="3.40.50.2000">
    <property type="entry name" value="Glycogen Phosphorylase B"/>
    <property type="match status" value="2"/>
</dbReference>
<evidence type="ECO:0000313" key="11">
    <source>
        <dbReference type="Proteomes" id="UP000516373"/>
    </source>
</evidence>
<feature type="domain" description="Trehalose synthase N-terminal" evidence="9">
    <location>
        <begin position="68"/>
        <end position="218"/>
    </location>
</feature>
<evidence type="ECO:0000256" key="3">
    <source>
        <dbReference type="ARBA" id="ARBA00022526"/>
    </source>
</evidence>
<dbReference type="PANTHER" id="PTHR47779">
    <property type="entry name" value="SYNTHASE (CCG-9), PUTATIVE (AFU_ORTHOLOGUE AFUA_3G12100)-RELATED"/>
    <property type="match status" value="1"/>
</dbReference>
<dbReference type="PANTHER" id="PTHR47779:SF1">
    <property type="entry name" value="SYNTHASE (CCG-9), PUTATIVE (AFU_ORTHOLOGUE AFUA_3G12100)-RELATED"/>
    <property type="match status" value="1"/>
</dbReference>
<keyword evidence="5 10" id="KW-0808">Transferase</keyword>
<dbReference type="InterPro" id="IPR001296">
    <property type="entry name" value="Glyco_trans_1"/>
</dbReference>
<accession>A0A7G1NRC2</accession>
<dbReference type="InterPro" id="IPR049438">
    <property type="entry name" value="TreT_GT1"/>
</dbReference>
<dbReference type="EMBL" id="AP023439">
    <property type="protein sequence ID" value="BCL25052.1"/>
    <property type="molecule type" value="Genomic_DNA"/>
</dbReference>
<dbReference type="GO" id="GO:0016757">
    <property type="term" value="F:glycosyltransferase activity"/>
    <property type="evidence" value="ECO:0007669"/>
    <property type="project" value="UniProtKB-KW"/>
</dbReference>
<evidence type="ECO:0000256" key="2">
    <source>
        <dbReference type="ARBA" id="ARBA00011738"/>
    </source>
</evidence>
<keyword evidence="4" id="KW-0328">Glycosyltransferase</keyword>
<feature type="domain" description="Glycosyl transferase family 1" evidence="8">
    <location>
        <begin position="293"/>
        <end position="471"/>
    </location>
</feature>
<dbReference type="SUPFAM" id="SSF53756">
    <property type="entry name" value="UDP-Glycosyltransferase/glycogen phosphorylase"/>
    <property type="match status" value="1"/>
</dbReference>
<dbReference type="RefSeq" id="WP_190904272.1">
    <property type="nucleotide sequence ID" value="NZ_AP023439.1"/>
</dbReference>
<dbReference type="InterPro" id="IPR052078">
    <property type="entry name" value="Trehalose_Metab_GTase"/>
</dbReference>
<reference evidence="10 11" key="1">
    <citation type="journal article" date="2014" name="Int. J. Syst. Evol. Microbiol.">
        <title>Complete genome sequence of Corynebacterium casei LMG S-19264T (=DSM 44701T), isolated from a smear-ripened cheese.</title>
        <authorList>
            <consortium name="US DOE Joint Genome Institute (JGI-PGF)"/>
            <person name="Walter F."/>
            <person name="Albersmeier A."/>
            <person name="Kalinowski J."/>
            <person name="Ruckert C."/>
        </authorList>
    </citation>
    <scope>NUCLEOTIDE SEQUENCE [LARGE SCALE GENOMIC DNA]</scope>
    <source>
        <strain evidence="10 11">JCM 4255</strain>
    </source>
</reference>
<proteinExistence type="inferred from homology"/>
<dbReference type="Proteomes" id="UP000516373">
    <property type="component" value="Chromosome"/>
</dbReference>
<comment type="similarity">
    <text evidence="1">Belongs to the glycosyltransferase group 1 family. Glycosyltransferase 4 subfamily.</text>
</comment>
<dbReference type="KEGG" id="stui:GCM10017668_68950"/>
<dbReference type="AlphaFoldDB" id="A0A7G1NRC2"/>
<comment type="subunit">
    <text evidence="2">Homodimer.</text>
</comment>
<keyword evidence="6" id="KW-0119">Carbohydrate metabolism</keyword>